<sequence length="446" mass="51239">MSILTSPGNYCKYSYFFPFQINFEKKSCFHSYKSDTLGVFKKITRRMDYNQEKIIAEIILKIRFGTATEDEKRRVENWIAEKEEHRLLYEKIVSGKSIAEYWGKEGDVKAVTDMKAVSAQIRERIQKRETRKRRVLRKWYAVAGAACLIGIILGGFFLNYGDREPVALVENNPEQAVNEKVMLVLSDGQTIGLAHQGIDSIYIGQATIIKKGNQLAYQKKQDTLEARVEEERNRIITTVGGDYFFILSDGTKVWLNAESELDFPVDFIGKERVVRLKGEAYFEVEPDAAHPFVVETKDVRTRVLGTSFNIKAYDNEERVFTTLLTGKVKVSAVGEENESVELTPGMQSDWQKEGKKMGVKKVNAENFTAWRQGSFMFDNENIMVVTRVLERWYGLKFIYKENALEHTFSGCLSKDEPLESILETLTYTGGPRFKIEKDVVYIIEKK</sequence>
<evidence type="ECO:0000313" key="5">
    <source>
        <dbReference type="Proteomes" id="UP000283589"/>
    </source>
</evidence>
<dbReference type="Gene3D" id="2.60.120.1440">
    <property type="match status" value="1"/>
</dbReference>
<proteinExistence type="predicted"/>
<keyword evidence="1" id="KW-0812">Transmembrane</keyword>
<evidence type="ECO:0000313" key="4">
    <source>
        <dbReference type="EMBL" id="RGV33864.1"/>
    </source>
</evidence>
<keyword evidence="1" id="KW-0472">Membrane</keyword>
<name>A0A412X0Z1_9BACT</name>
<keyword evidence="1" id="KW-1133">Transmembrane helix</keyword>
<dbReference type="EMBL" id="QRZA01000010">
    <property type="protein sequence ID" value="RGV33864.1"/>
    <property type="molecule type" value="Genomic_DNA"/>
</dbReference>
<accession>A0A412X0Z1</accession>
<evidence type="ECO:0000259" key="3">
    <source>
        <dbReference type="Pfam" id="PF16344"/>
    </source>
</evidence>
<dbReference type="Pfam" id="PF16344">
    <property type="entry name" value="FecR_C"/>
    <property type="match status" value="1"/>
</dbReference>
<dbReference type="PANTHER" id="PTHR30273:SF2">
    <property type="entry name" value="PROTEIN FECR"/>
    <property type="match status" value="1"/>
</dbReference>
<feature type="domain" description="FecR protein" evidence="2">
    <location>
        <begin position="234"/>
        <end position="329"/>
    </location>
</feature>
<feature type="domain" description="Protein FecR C-terminal" evidence="3">
    <location>
        <begin position="375"/>
        <end position="442"/>
    </location>
</feature>
<evidence type="ECO:0000256" key="1">
    <source>
        <dbReference type="SAM" id="Phobius"/>
    </source>
</evidence>
<evidence type="ECO:0000259" key="2">
    <source>
        <dbReference type="Pfam" id="PF04773"/>
    </source>
</evidence>
<dbReference type="Proteomes" id="UP000283589">
    <property type="component" value="Unassembled WGS sequence"/>
</dbReference>
<organism evidence="4 5">
    <name type="scientific">Butyricimonas virosa</name>
    <dbReference type="NCBI Taxonomy" id="544645"/>
    <lineage>
        <taxon>Bacteria</taxon>
        <taxon>Pseudomonadati</taxon>
        <taxon>Bacteroidota</taxon>
        <taxon>Bacteroidia</taxon>
        <taxon>Bacteroidales</taxon>
        <taxon>Odoribacteraceae</taxon>
        <taxon>Butyricimonas</taxon>
    </lineage>
</organism>
<gene>
    <name evidence="4" type="ORF">DWW18_09455</name>
</gene>
<dbReference type="GO" id="GO:0016989">
    <property type="term" value="F:sigma factor antagonist activity"/>
    <property type="evidence" value="ECO:0007669"/>
    <property type="project" value="TreeGrafter"/>
</dbReference>
<dbReference type="Gene3D" id="3.55.50.30">
    <property type="match status" value="1"/>
</dbReference>
<dbReference type="InterPro" id="IPR012373">
    <property type="entry name" value="Ferrdict_sens_TM"/>
</dbReference>
<comment type="caution">
    <text evidence="4">The sequence shown here is derived from an EMBL/GenBank/DDBJ whole genome shotgun (WGS) entry which is preliminary data.</text>
</comment>
<feature type="transmembrane region" description="Helical" evidence="1">
    <location>
        <begin position="139"/>
        <end position="158"/>
    </location>
</feature>
<dbReference type="InterPro" id="IPR006860">
    <property type="entry name" value="FecR"/>
</dbReference>
<dbReference type="InterPro" id="IPR032508">
    <property type="entry name" value="FecR_C"/>
</dbReference>
<reference evidence="4 5" key="1">
    <citation type="submission" date="2018-08" db="EMBL/GenBank/DDBJ databases">
        <title>A genome reference for cultivated species of the human gut microbiota.</title>
        <authorList>
            <person name="Zou Y."/>
            <person name="Xue W."/>
            <person name="Luo G."/>
        </authorList>
    </citation>
    <scope>NUCLEOTIDE SEQUENCE [LARGE SCALE GENOMIC DNA]</scope>
    <source>
        <strain evidence="4 5">AF14-49</strain>
    </source>
</reference>
<dbReference type="FunFam" id="2.60.120.1440:FF:000001">
    <property type="entry name" value="Putative anti-sigma factor"/>
    <property type="match status" value="1"/>
</dbReference>
<dbReference type="Pfam" id="PF04773">
    <property type="entry name" value="FecR"/>
    <property type="match status" value="1"/>
</dbReference>
<protein>
    <submittedName>
        <fullName evidence="4">FecR family protein</fullName>
    </submittedName>
</protein>
<dbReference type="PANTHER" id="PTHR30273">
    <property type="entry name" value="PERIPLASMIC SIGNAL SENSOR AND SIGMA FACTOR ACTIVATOR FECR-RELATED"/>
    <property type="match status" value="1"/>
</dbReference>
<dbReference type="AlphaFoldDB" id="A0A412X0Z1"/>